<evidence type="ECO:0000313" key="8">
    <source>
        <dbReference type="EMBL" id="MBD7985945.1"/>
    </source>
</evidence>
<dbReference type="EMBL" id="JACSQN010000018">
    <property type="protein sequence ID" value="MBD7985945.1"/>
    <property type="molecule type" value="Genomic_DNA"/>
</dbReference>
<evidence type="ECO:0000256" key="5">
    <source>
        <dbReference type="ARBA" id="ARBA00022840"/>
    </source>
</evidence>
<keyword evidence="3" id="KW-0547">Nucleotide-binding</keyword>
<gene>
    <name evidence="8" type="ORF">H9649_15340</name>
</gene>
<dbReference type="InterPro" id="IPR002575">
    <property type="entry name" value="Aminoglycoside_PTrfase"/>
</dbReference>
<keyword evidence="5" id="KW-0067">ATP-binding</keyword>
<dbReference type="InterPro" id="IPR051678">
    <property type="entry name" value="AGP_Transferase"/>
</dbReference>
<evidence type="ECO:0000259" key="7">
    <source>
        <dbReference type="Pfam" id="PF01636"/>
    </source>
</evidence>
<accession>A0ABR8UD46</accession>
<reference evidence="8 9" key="1">
    <citation type="submission" date="2020-08" db="EMBL/GenBank/DDBJ databases">
        <title>A Genomic Blueprint of the Chicken Gut Microbiome.</title>
        <authorList>
            <person name="Gilroy R."/>
            <person name="Ravi A."/>
            <person name="Getino M."/>
            <person name="Pursley I."/>
            <person name="Horton D.L."/>
            <person name="Alikhan N.-F."/>
            <person name="Baker D."/>
            <person name="Gharbi K."/>
            <person name="Hall N."/>
            <person name="Watson M."/>
            <person name="Adriaenssens E.M."/>
            <person name="Foster-Nyarko E."/>
            <person name="Jarju S."/>
            <person name="Secka A."/>
            <person name="Antonio M."/>
            <person name="Oren A."/>
            <person name="Chaudhuri R."/>
            <person name="La Ragione R.M."/>
            <person name="Hildebrand F."/>
            <person name="Pallen M.J."/>
        </authorList>
    </citation>
    <scope>NUCLEOTIDE SEQUENCE [LARGE SCALE GENOMIC DNA]</scope>
    <source>
        <strain evidence="8 9">Sa2YVA2</strain>
    </source>
</reference>
<proteinExistence type="inferred from homology"/>
<dbReference type="NCBIfam" id="NF033068">
    <property type="entry name" value="APH_3p"/>
    <property type="match status" value="1"/>
</dbReference>
<protein>
    <submittedName>
        <fullName evidence="8">Aminoglycoside 3'-phosphotransferase</fullName>
    </submittedName>
</protein>
<evidence type="ECO:0000313" key="9">
    <source>
        <dbReference type="Proteomes" id="UP000626786"/>
    </source>
</evidence>
<sequence>MAGQLPVSRVLFYGEEASNEYLLATEVDGVNAAVPSHLSNLPSVLGSLGAGLKRIHRVPIDNCPFDQRLDRKLAEARRRVDQNLVDEDHFDAERIGKTAVELFGLLLSQKPHQEELVFAHGDFCLPNVLIANDEVSGFIDWGRAGIADKYQDLALAIRSITSKFGKEFVPFFLTGYGLAEVDEERVFYYQLLDEFF</sequence>
<dbReference type="PANTHER" id="PTHR21310">
    <property type="entry name" value="AMINOGLYCOSIDE PHOSPHOTRANSFERASE-RELATED-RELATED"/>
    <property type="match status" value="1"/>
</dbReference>
<evidence type="ECO:0000256" key="2">
    <source>
        <dbReference type="ARBA" id="ARBA00022679"/>
    </source>
</evidence>
<dbReference type="SUPFAM" id="SSF56112">
    <property type="entry name" value="Protein kinase-like (PK-like)"/>
    <property type="match status" value="1"/>
</dbReference>
<evidence type="ECO:0000256" key="6">
    <source>
        <dbReference type="ARBA" id="ARBA00023251"/>
    </source>
</evidence>
<organism evidence="8 9">
    <name type="scientific">Sporosarcina quadrami</name>
    <dbReference type="NCBI Taxonomy" id="2762234"/>
    <lineage>
        <taxon>Bacteria</taxon>
        <taxon>Bacillati</taxon>
        <taxon>Bacillota</taxon>
        <taxon>Bacilli</taxon>
        <taxon>Bacillales</taxon>
        <taxon>Caryophanaceae</taxon>
        <taxon>Sporosarcina</taxon>
    </lineage>
</organism>
<dbReference type="Pfam" id="PF01636">
    <property type="entry name" value="APH"/>
    <property type="match status" value="1"/>
</dbReference>
<evidence type="ECO:0000256" key="4">
    <source>
        <dbReference type="ARBA" id="ARBA00022777"/>
    </source>
</evidence>
<keyword evidence="9" id="KW-1185">Reference proteome</keyword>
<dbReference type="InterPro" id="IPR024165">
    <property type="entry name" value="Kan/Strep_kinase"/>
</dbReference>
<comment type="similarity">
    <text evidence="1">Belongs to the aminoglycoside phosphotransferase family.</text>
</comment>
<evidence type="ECO:0000256" key="1">
    <source>
        <dbReference type="ARBA" id="ARBA00006219"/>
    </source>
</evidence>
<evidence type="ECO:0000256" key="3">
    <source>
        <dbReference type="ARBA" id="ARBA00022741"/>
    </source>
</evidence>
<dbReference type="Gene3D" id="3.90.1200.10">
    <property type="match status" value="1"/>
</dbReference>
<dbReference type="Proteomes" id="UP000626786">
    <property type="component" value="Unassembled WGS sequence"/>
</dbReference>
<dbReference type="CDD" id="cd05150">
    <property type="entry name" value="APH"/>
    <property type="match status" value="1"/>
</dbReference>
<name>A0ABR8UD46_9BACL</name>
<dbReference type="InterPro" id="IPR011009">
    <property type="entry name" value="Kinase-like_dom_sf"/>
</dbReference>
<keyword evidence="4" id="KW-0418">Kinase</keyword>
<comment type="caution">
    <text evidence="8">The sequence shown here is derived from an EMBL/GenBank/DDBJ whole genome shotgun (WGS) entry which is preliminary data.</text>
</comment>
<dbReference type="PANTHER" id="PTHR21310:SF41">
    <property type="entry name" value="3'-PHOSPHOTRANSFERASE, PUTATIVE-RELATED"/>
    <property type="match status" value="1"/>
</dbReference>
<keyword evidence="6" id="KW-0046">Antibiotic resistance</keyword>
<keyword evidence="2" id="KW-0808">Transferase</keyword>
<feature type="domain" description="Aminoglycoside phosphotransferase" evidence="7">
    <location>
        <begin position="5"/>
        <end position="181"/>
    </location>
</feature>